<dbReference type="OrthoDB" id="9771116at2"/>
<feature type="chain" id="PRO_5009816532" evidence="2">
    <location>
        <begin position="22"/>
        <end position="763"/>
    </location>
</feature>
<evidence type="ECO:0000313" key="4">
    <source>
        <dbReference type="Proteomes" id="UP000076825"/>
    </source>
</evidence>
<dbReference type="STRING" id="123899.SAMEA3906487_02438"/>
<dbReference type="Gene3D" id="3.20.20.80">
    <property type="entry name" value="Glycosidases"/>
    <property type="match status" value="1"/>
</dbReference>
<dbReference type="Proteomes" id="UP000076825">
    <property type="component" value="Chromosome 1"/>
</dbReference>
<dbReference type="eggNOG" id="COG3934">
    <property type="taxonomic scope" value="Bacteria"/>
</dbReference>
<evidence type="ECO:0000256" key="1">
    <source>
        <dbReference type="SAM" id="MobiDB-lite"/>
    </source>
</evidence>
<keyword evidence="2" id="KW-0732">Signal</keyword>
<feature type="signal peptide" evidence="2">
    <location>
        <begin position="1"/>
        <end position="21"/>
    </location>
</feature>
<dbReference type="EMBL" id="LT546645">
    <property type="protein sequence ID" value="SAI70763.1"/>
    <property type="molecule type" value="Genomic_DNA"/>
</dbReference>
<accession>A0A157NC37</accession>
<dbReference type="PATRIC" id="fig|123899.6.peg.2425"/>
<name>A0A157NC37_9BORD</name>
<dbReference type="InterPro" id="IPR017853">
    <property type="entry name" value="GH"/>
</dbReference>
<keyword evidence="4" id="KW-1185">Reference proteome</keyword>
<dbReference type="SUPFAM" id="SSF51445">
    <property type="entry name" value="(Trans)glycosidases"/>
    <property type="match status" value="1"/>
</dbReference>
<dbReference type="AlphaFoldDB" id="A0A157NC37"/>
<evidence type="ECO:0000256" key="2">
    <source>
        <dbReference type="SAM" id="SignalP"/>
    </source>
</evidence>
<reference evidence="3 4" key="1">
    <citation type="submission" date="2016-04" db="EMBL/GenBank/DDBJ databases">
        <authorList>
            <consortium name="Pathogen Informatics"/>
        </authorList>
    </citation>
    <scope>NUCLEOTIDE SEQUENCE [LARGE SCALE GENOMIC DNA]</scope>
    <source>
        <strain evidence="3 4">H044680328</strain>
    </source>
</reference>
<sequence>MTLWRRAAAAWMLAAAGAAGAAPAALFPFEIDLAGLGGPPDVADLNRALGPSDRLVARDGHFYRVGDDGRGGTADDERLRLFGVNLSFGANFPEPAQARDLARDLRKLGMNAVRLHHLDSLPSDFPDAPISILTSGPFPTFSDEAVTRLRGLIGALAAEGLYVNLNLHVGYRFRPRVDGLPELDGGQDRPALSAPIHLYDPRLLARQETYARTLIERLGLRDNPALAMVEINNESSLLASWLGTDWASAVPSAYAPQLRQRWQDWLLAQYGSLRQACEAWGGCPDGEAGAAQLPMPGQASAHATGLAQLRAGVARRWNDWFGQSEAGNRREEDFLRFLAATDRAYFDRLRAVVREAAGMPVPVTGTQMAYGGLLNFDSQASMDYIDEHFYVAHPDIRGEQDWRIADISASGQEFDRVLALSLRRDRARPFVVSEFNQPFPNPRGAEILPLMSAVGALQDWDGLFYFDYSDSATLPRAPARFTLSGDWGRLALAGQSARLFREPLLAPLAAAIDVPAGPQTRLALGAERRFDAIAVALGEALSISPSLALAGRLALDLQPAPTPASLPPAPPRRVSADGVLRHESGRVVLDAPRLWGLFGATGTARIGSEAIWMQFEPGGPAAASVMLTALDGQPLARSRHLLLGLGNDTSGSVPGSHPPRPQARAAYRGQAGWLTLAPSAAAGGPSAPMATVAPVWLRRSPATLGLGARAGRLAVYPLDGQGRRRPALPPGDVSQDAAGAQVRVQARDADASPWYELVFEETP</sequence>
<protein>
    <submittedName>
        <fullName evidence="3">Capsular polysaccharide biosynthesis protein</fullName>
    </submittedName>
</protein>
<proteinExistence type="predicted"/>
<dbReference type="RefSeq" id="WP_063492017.1">
    <property type="nucleotide sequence ID" value="NZ_CP016340.1"/>
</dbReference>
<evidence type="ECO:0000313" key="3">
    <source>
        <dbReference type="EMBL" id="SAI70763.1"/>
    </source>
</evidence>
<feature type="region of interest" description="Disordered" evidence="1">
    <location>
        <begin position="720"/>
        <end position="740"/>
    </location>
</feature>
<dbReference type="KEGG" id="btrm:SAMEA390648702438"/>
<organism evidence="3 4">
    <name type="scientific">Bordetella trematum</name>
    <dbReference type="NCBI Taxonomy" id="123899"/>
    <lineage>
        <taxon>Bacteria</taxon>
        <taxon>Pseudomonadati</taxon>
        <taxon>Pseudomonadota</taxon>
        <taxon>Betaproteobacteria</taxon>
        <taxon>Burkholderiales</taxon>
        <taxon>Alcaligenaceae</taxon>
        <taxon>Bordetella</taxon>
    </lineage>
</organism>
<gene>
    <name evidence="3" type="ORF">SAMEA3906487_02438</name>
</gene>
<dbReference type="GeneID" id="56590304"/>